<evidence type="ECO:0000313" key="3">
    <source>
        <dbReference type="Proteomes" id="UP000005561"/>
    </source>
</evidence>
<dbReference type="eggNOG" id="COG2385">
    <property type="taxonomic scope" value="Bacteria"/>
</dbReference>
<evidence type="ECO:0000313" key="2">
    <source>
        <dbReference type="EMBL" id="EET59586.1"/>
    </source>
</evidence>
<feature type="domain" description="Sporulation stage II protein D amidase enhancer LytB N-terminal" evidence="1">
    <location>
        <begin position="71"/>
        <end position="149"/>
    </location>
</feature>
<dbReference type="InterPro" id="IPR013693">
    <property type="entry name" value="SpoIID/LytB_N"/>
</dbReference>
<sequence>MGRIFDVRKTTVKQDLIMKKRIEYILTGILVMLVLPCAMMLLLDGRMSEIYRSIKNETDYITVKTNSGALEMELEEYVIGVTAAQIPAGYDLEAVKAQMVAARTNLYRQIEADGKVESGAYLTMTELERMGSAEKFLRAQRETRGQVLEWEGRPILASFHACSAGNTRDAKEVLRTEEYPYLVSKVCPSDTGAADAETTLQIDSSWADMQITERDSTGYVLQISLDGKTMSGEEFRNLLGLPSANFEVSTTGGETWLTVHGIGHGLGMSQYTAQQMALTGKDYKEILAYFYPGTDLIKY</sequence>
<dbReference type="STRING" id="168384.SAMN05660368_01881"/>
<dbReference type="Proteomes" id="UP000005561">
    <property type="component" value="Unassembled WGS sequence"/>
</dbReference>
<dbReference type="NCBIfam" id="TIGR02669">
    <property type="entry name" value="SpoIID_LytB"/>
    <property type="match status" value="1"/>
</dbReference>
<accession>C6LIK4</accession>
<dbReference type="EMBL" id="ACCL02000017">
    <property type="protein sequence ID" value="EET59586.1"/>
    <property type="molecule type" value="Genomic_DNA"/>
</dbReference>
<organism evidence="2 3">
    <name type="scientific">Marvinbryantia formatexigens DSM 14469</name>
    <dbReference type="NCBI Taxonomy" id="478749"/>
    <lineage>
        <taxon>Bacteria</taxon>
        <taxon>Bacillati</taxon>
        <taxon>Bacillota</taxon>
        <taxon>Clostridia</taxon>
        <taxon>Lachnospirales</taxon>
        <taxon>Lachnospiraceae</taxon>
        <taxon>Marvinbryantia</taxon>
    </lineage>
</organism>
<keyword evidence="3" id="KW-1185">Reference proteome</keyword>
<name>C6LIK4_9FIRM</name>
<dbReference type="GO" id="GO:0030435">
    <property type="term" value="P:sporulation resulting in formation of a cellular spore"/>
    <property type="evidence" value="ECO:0007669"/>
    <property type="project" value="InterPro"/>
</dbReference>
<dbReference type="Pfam" id="PF08486">
    <property type="entry name" value="SpoIID"/>
    <property type="match status" value="1"/>
</dbReference>
<protein>
    <submittedName>
        <fullName evidence="2">SpoIID/LytB domain protein</fullName>
    </submittedName>
</protein>
<proteinExistence type="predicted"/>
<dbReference type="AlphaFoldDB" id="C6LIK4"/>
<dbReference type="InterPro" id="IPR013486">
    <property type="entry name" value="SpoIID/LytB"/>
</dbReference>
<reference evidence="2" key="1">
    <citation type="submission" date="2009-07" db="EMBL/GenBank/DDBJ databases">
        <authorList>
            <person name="Weinstock G."/>
            <person name="Sodergren E."/>
            <person name="Clifton S."/>
            <person name="Fulton L."/>
            <person name="Fulton B."/>
            <person name="Courtney L."/>
            <person name="Fronick C."/>
            <person name="Harrison M."/>
            <person name="Strong C."/>
            <person name="Farmer C."/>
            <person name="Delahaunty K."/>
            <person name="Markovic C."/>
            <person name="Hall O."/>
            <person name="Minx P."/>
            <person name="Tomlinson C."/>
            <person name="Mitreva M."/>
            <person name="Nelson J."/>
            <person name="Hou S."/>
            <person name="Wollam A."/>
            <person name="Pepin K.H."/>
            <person name="Johnson M."/>
            <person name="Bhonagiri V."/>
            <person name="Nash W.E."/>
            <person name="Warren W."/>
            <person name="Chinwalla A."/>
            <person name="Mardis E.R."/>
            <person name="Wilson R.K."/>
        </authorList>
    </citation>
    <scope>NUCLEOTIDE SEQUENCE [LARGE SCALE GENOMIC DNA]</scope>
    <source>
        <strain evidence="2">DSM 14469</strain>
    </source>
</reference>
<evidence type="ECO:0000259" key="1">
    <source>
        <dbReference type="Pfam" id="PF08486"/>
    </source>
</evidence>
<comment type="caution">
    <text evidence="2">The sequence shown here is derived from an EMBL/GenBank/DDBJ whole genome shotgun (WGS) entry which is preliminary data.</text>
</comment>
<gene>
    <name evidence="2" type="ORF">BRYFOR_08442</name>
</gene>